<dbReference type="GO" id="GO:0005829">
    <property type="term" value="C:cytosol"/>
    <property type="evidence" value="ECO:0007669"/>
    <property type="project" value="TreeGrafter"/>
</dbReference>
<evidence type="ECO:0000256" key="2">
    <source>
        <dbReference type="ARBA" id="ARBA00023141"/>
    </source>
</evidence>
<dbReference type="GO" id="GO:0009423">
    <property type="term" value="P:chorismate biosynthetic process"/>
    <property type="evidence" value="ECO:0007669"/>
    <property type="project" value="UniProtKB-UniRule"/>
</dbReference>
<feature type="binding site" evidence="3">
    <location>
        <position position="72"/>
    </location>
    <ligand>
        <name>shikimate</name>
        <dbReference type="ChEBI" id="CHEBI:36208"/>
    </ligand>
</feature>
<gene>
    <name evidence="3" type="primary">aroE</name>
    <name evidence="5" type="ORF">GB883_11600</name>
</gene>
<feature type="binding site" evidence="3">
    <location>
        <begin position="20"/>
        <end position="22"/>
    </location>
    <ligand>
        <name>shikimate</name>
        <dbReference type="ChEBI" id="CHEBI:36208"/>
    </ligand>
</feature>
<dbReference type="SUPFAM" id="SSF53223">
    <property type="entry name" value="Aminoacid dehydrogenase-like, N-terminal domain"/>
    <property type="match status" value="1"/>
</dbReference>
<accession>A0A7J5UNG5</accession>
<feature type="binding site" evidence="3">
    <location>
        <position position="232"/>
    </location>
    <ligand>
        <name>shikimate</name>
        <dbReference type="ChEBI" id="CHEBI:36208"/>
    </ligand>
</feature>
<dbReference type="SUPFAM" id="SSF51735">
    <property type="entry name" value="NAD(P)-binding Rossmann-fold domains"/>
    <property type="match status" value="1"/>
</dbReference>
<protein>
    <recommendedName>
        <fullName evidence="3">Shikimate dehydrogenase (NADP(+))</fullName>
        <shortName evidence="3">SDH</shortName>
        <ecNumber evidence="3">1.1.1.25</ecNumber>
    </recommendedName>
</protein>
<dbReference type="GO" id="GO:0050661">
    <property type="term" value="F:NADP binding"/>
    <property type="evidence" value="ECO:0007669"/>
    <property type="project" value="TreeGrafter"/>
</dbReference>
<feature type="active site" description="Proton acceptor" evidence="3">
    <location>
        <position position="76"/>
    </location>
</feature>
<feature type="binding site" evidence="3">
    <location>
        <position position="230"/>
    </location>
    <ligand>
        <name>NADP(+)</name>
        <dbReference type="ChEBI" id="CHEBI:58349"/>
    </ligand>
</feature>
<evidence type="ECO:0000256" key="1">
    <source>
        <dbReference type="ARBA" id="ARBA00004871"/>
    </source>
</evidence>
<dbReference type="InterPro" id="IPR046346">
    <property type="entry name" value="Aminoacid_DH-like_N_sf"/>
</dbReference>
<dbReference type="GO" id="GO:0004764">
    <property type="term" value="F:shikimate 3-dehydrogenase (NADP+) activity"/>
    <property type="evidence" value="ECO:0007669"/>
    <property type="project" value="UniProtKB-UniRule"/>
</dbReference>
<evidence type="ECO:0000256" key="3">
    <source>
        <dbReference type="HAMAP-Rule" id="MF_00222"/>
    </source>
</evidence>
<dbReference type="InterPro" id="IPR013708">
    <property type="entry name" value="Shikimate_DH-bd_N"/>
</dbReference>
<dbReference type="Pfam" id="PF08501">
    <property type="entry name" value="Shikimate_dh_N"/>
    <property type="match status" value="1"/>
</dbReference>
<dbReference type="EC" id="1.1.1.25" evidence="3"/>
<evidence type="ECO:0000313" key="5">
    <source>
        <dbReference type="EMBL" id="KAE8763946.1"/>
    </source>
</evidence>
<comment type="similarity">
    <text evidence="3">Belongs to the shikimate dehydrogenase family.</text>
</comment>
<keyword evidence="3" id="KW-0028">Amino-acid biosynthesis</keyword>
<feature type="binding site" evidence="3">
    <location>
        <position position="260"/>
    </location>
    <ligand>
        <name>shikimate</name>
        <dbReference type="ChEBI" id="CHEBI:36208"/>
    </ligand>
</feature>
<keyword evidence="3 5" id="KW-0560">Oxidoreductase</keyword>
<feature type="binding site" evidence="3">
    <location>
        <position position="253"/>
    </location>
    <ligand>
        <name>NADP(+)</name>
        <dbReference type="ChEBI" id="CHEBI:58349"/>
    </ligand>
</feature>
<keyword evidence="6" id="KW-1185">Reference proteome</keyword>
<feature type="binding site" evidence="3">
    <location>
        <position position="112"/>
    </location>
    <ligand>
        <name>shikimate</name>
        <dbReference type="ChEBI" id="CHEBI:36208"/>
    </ligand>
</feature>
<dbReference type="InterPro" id="IPR022893">
    <property type="entry name" value="Shikimate_DH_fam"/>
</dbReference>
<dbReference type="Proteomes" id="UP000451860">
    <property type="component" value="Unassembled WGS sequence"/>
</dbReference>
<keyword evidence="2 3" id="KW-0057">Aromatic amino acid biosynthesis</keyword>
<organism evidence="5 6">
    <name type="scientific">Georgenia thermotolerans</name>
    <dbReference type="NCBI Taxonomy" id="527326"/>
    <lineage>
        <taxon>Bacteria</taxon>
        <taxon>Bacillati</taxon>
        <taxon>Actinomycetota</taxon>
        <taxon>Actinomycetes</taxon>
        <taxon>Micrococcales</taxon>
        <taxon>Bogoriellaceae</taxon>
        <taxon>Georgenia</taxon>
    </lineage>
</organism>
<dbReference type="PANTHER" id="PTHR21089">
    <property type="entry name" value="SHIKIMATE DEHYDROGENASE"/>
    <property type="match status" value="1"/>
</dbReference>
<dbReference type="Gene3D" id="3.40.50.720">
    <property type="entry name" value="NAD(P)-binding Rossmann-like Domain"/>
    <property type="match status" value="1"/>
</dbReference>
<proteinExistence type="inferred from homology"/>
<comment type="function">
    <text evidence="3">Involved in the biosynthesis of the chorismate, which leads to the biosynthesis of aromatic amino acids. Catalyzes the reversible NADPH linked reduction of 3-dehydroshikimate (DHSA) to yield shikimate (SA).</text>
</comment>
<dbReference type="AlphaFoldDB" id="A0A7J5UNG5"/>
<comment type="catalytic activity">
    <reaction evidence="3">
        <text>shikimate + NADP(+) = 3-dehydroshikimate + NADPH + H(+)</text>
        <dbReference type="Rhea" id="RHEA:17737"/>
        <dbReference type="ChEBI" id="CHEBI:15378"/>
        <dbReference type="ChEBI" id="CHEBI:16630"/>
        <dbReference type="ChEBI" id="CHEBI:36208"/>
        <dbReference type="ChEBI" id="CHEBI:57783"/>
        <dbReference type="ChEBI" id="CHEBI:58349"/>
        <dbReference type="EC" id="1.1.1.25"/>
    </reaction>
</comment>
<dbReference type="RefSeq" id="WP_152202040.1">
    <property type="nucleotide sequence ID" value="NZ_VUKF01000010.1"/>
</dbReference>
<reference evidence="5 6" key="1">
    <citation type="submission" date="2019-10" db="EMBL/GenBank/DDBJ databases">
        <title>Georgenia wutianyii sp. nov. and Georgenia yuyongxinii sp. nov. isolated from plateau pika (Ochotona curzoniae) in the Qinghai-Tibet plateau of China.</title>
        <authorList>
            <person name="Tian Z."/>
        </authorList>
    </citation>
    <scope>NUCLEOTIDE SEQUENCE [LARGE SCALE GENOMIC DNA]</scope>
    <source>
        <strain evidence="5 6">DSM 21501</strain>
    </source>
</reference>
<comment type="subunit">
    <text evidence="3">Homodimer.</text>
</comment>
<dbReference type="Gene3D" id="3.40.50.10860">
    <property type="entry name" value="Leucine Dehydrogenase, chain A, domain 1"/>
    <property type="match status" value="1"/>
</dbReference>
<comment type="caution">
    <text evidence="3">Lacks conserved residue(s) required for the propagation of feature annotation.</text>
</comment>
<dbReference type="GO" id="GO:0019632">
    <property type="term" value="P:shikimate metabolic process"/>
    <property type="evidence" value="ECO:0007669"/>
    <property type="project" value="TreeGrafter"/>
</dbReference>
<dbReference type="CDD" id="cd01065">
    <property type="entry name" value="NAD_bind_Shikimate_DH"/>
    <property type="match status" value="1"/>
</dbReference>
<dbReference type="EMBL" id="WHJE01000049">
    <property type="protein sequence ID" value="KAE8763946.1"/>
    <property type="molecule type" value="Genomic_DNA"/>
</dbReference>
<dbReference type="NCBIfam" id="NF009201">
    <property type="entry name" value="PRK12549.1"/>
    <property type="match status" value="1"/>
</dbReference>
<dbReference type="HAMAP" id="MF_00222">
    <property type="entry name" value="Shikimate_DH_AroE"/>
    <property type="match status" value="1"/>
</dbReference>
<dbReference type="OrthoDB" id="9776868at2"/>
<feature type="domain" description="Shikimate dehydrogenase substrate binding N-terminal" evidence="4">
    <location>
        <begin position="12"/>
        <end position="99"/>
    </location>
</feature>
<dbReference type="InterPro" id="IPR036291">
    <property type="entry name" value="NAD(P)-bd_dom_sf"/>
</dbReference>
<dbReference type="GO" id="GO:0009073">
    <property type="term" value="P:aromatic amino acid family biosynthetic process"/>
    <property type="evidence" value="ECO:0007669"/>
    <property type="project" value="UniProtKB-KW"/>
</dbReference>
<dbReference type="UniPathway" id="UPA00053">
    <property type="reaction ID" value="UER00087"/>
</dbReference>
<feature type="binding site" evidence="3">
    <location>
        <position position="97"/>
    </location>
    <ligand>
        <name>shikimate</name>
        <dbReference type="ChEBI" id="CHEBI:36208"/>
    </ligand>
</feature>
<evidence type="ECO:0000259" key="4">
    <source>
        <dbReference type="Pfam" id="PF08501"/>
    </source>
</evidence>
<feature type="binding site" evidence="3">
    <location>
        <begin position="136"/>
        <end position="140"/>
    </location>
    <ligand>
        <name>NADP(+)</name>
        <dbReference type="ChEBI" id="CHEBI:58349"/>
    </ligand>
</feature>
<keyword evidence="3" id="KW-0521">NADP</keyword>
<dbReference type="GO" id="GO:0008652">
    <property type="term" value="P:amino acid biosynthetic process"/>
    <property type="evidence" value="ECO:0007669"/>
    <property type="project" value="UniProtKB-KW"/>
</dbReference>
<comment type="caution">
    <text evidence="5">The sequence shown here is derived from an EMBL/GenBank/DDBJ whole genome shotgun (WGS) entry which is preliminary data.</text>
</comment>
<evidence type="ECO:0000313" key="6">
    <source>
        <dbReference type="Proteomes" id="UP000451860"/>
    </source>
</evidence>
<comment type="pathway">
    <text evidence="1 3">Metabolic intermediate biosynthesis; chorismate biosynthesis; chorismate from D-erythrose 4-phosphate and phosphoenolpyruvate: step 4/7.</text>
</comment>
<dbReference type="PANTHER" id="PTHR21089:SF1">
    <property type="entry name" value="BIFUNCTIONAL 3-DEHYDROQUINATE DEHYDRATASE_SHIKIMATE DEHYDROGENASE, CHLOROPLASTIC"/>
    <property type="match status" value="1"/>
</dbReference>
<sequence length="311" mass="31907">MSLPSESYLVGLIGSGITASLTPPLHEREADRQGLRYLYRPVDLDVVGRPGADVGDLLRAGRDLGFNAFNITHPCKQLVIAHLDELSPAARRLDAVNTVLVRDGRLVGDNTDYSGFAWGLRTGLPGAALGTVVQLGAGGAGGAVAYALLDAGVRTLRISDVAADRAAERARTLAALFPDRTVEAIAPADVPAALRAADGLVNATPIGMHHHPSLPLDADAVHGGLWVADVIYRPVETALLRLAAARGCRVLDGGHMAVGQAVDAFRLITGAEADVAAMRADFLALVAAETGTTTAAPAATAATATAAGAGR</sequence>
<name>A0A7J5UNG5_9MICO</name>